<dbReference type="PROSITE" id="PS01129">
    <property type="entry name" value="PSI_RLU"/>
    <property type="match status" value="1"/>
</dbReference>
<comment type="function">
    <text evidence="3">Responsible for synthesis of pseudouridine from uracil.</text>
</comment>
<organism evidence="5 6">
    <name type="scientific">Siminovitchia fordii</name>
    <dbReference type="NCBI Taxonomy" id="254759"/>
    <lineage>
        <taxon>Bacteria</taxon>
        <taxon>Bacillati</taxon>
        <taxon>Bacillota</taxon>
        <taxon>Bacilli</taxon>
        <taxon>Bacillales</taxon>
        <taxon>Bacillaceae</taxon>
        <taxon>Siminovitchia</taxon>
    </lineage>
</organism>
<gene>
    <name evidence="5" type="primary">rluD</name>
    <name evidence="5" type="ORF">J1TS3_03500</name>
</gene>
<evidence type="ECO:0000259" key="4">
    <source>
        <dbReference type="Pfam" id="PF00849"/>
    </source>
</evidence>
<dbReference type="InterPro" id="IPR050188">
    <property type="entry name" value="RluA_PseudoU_synthase"/>
</dbReference>
<keyword evidence="3" id="KW-0413">Isomerase</keyword>
<dbReference type="Gene3D" id="3.30.2350.10">
    <property type="entry name" value="Pseudouridine synthase"/>
    <property type="match status" value="1"/>
</dbReference>
<proteinExistence type="inferred from homology"/>
<dbReference type="Pfam" id="PF00849">
    <property type="entry name" value="PseudoU_synth_2"/>
    <property type="match status" value="1"/>
</dbReference>
<dbReference type="RefSeq" id="WP_018705409.1">
    <property type="nucleotide sequence ID" value="NZ_BOQT01000001.1"/>
</dbReference>
<dbReference type="PANTHER" id="PTHR21600">
    <property type="entry name" value="MITOCHONDRIAL RNA PSEUDOURIDINE SYNTHASE"/>
    <property type="match status" value="1"/>
</dbReference>
<evidence type="ECO:0000256" key="1">
    <source>
        <dbReference type="ARBA" id="ARBA00000073"/>
    </source>
</evidence>
<accession>A0ABQ4K0D2</accession>
<evidence type="ECO:0000256" key="2">
    <source>
        <dbReference type="ARBA" id="ARBA00010876"/>
    </source>
</evidence>
<dbReference type="SUPFAM" id="SSF55120">
    <property type="entry name" value="Pseudouridine synthase"/>
    <property type="match status" value="1"/>
</dbReference>
<evidence type="ECO:0000313" key="5">
    <source>
        <dbReference type="EMBL" id="GIN19216.1"/>
    </source>
</evidence>
<keyword evidence="6" id="KW-1185">Reference proteome</keyword>
<feature type="domain" description="Pseudouridine synthase RsuA/RluA-like" evidence="4">
    <location>
        <begin position="90"/>
        <end position="241"/>
    </location>
</feature>
<protein>
    <recommendedName>
        <fullName evidence="3">Pseudouridine synthase</fullName>
        <ecNumber evidence="3">5.4.99.-</ecNumber>
    </recommendedName>
</protein>
<dbReference type="Proteomes" id="UP000680279">
    <property type="component" value="Unassembled WGS sequence"/>
</dbReference>
<evidence type="ECO:0000313" key="6">
    <source>
        <dbReference type="Proteomes" id="UP000680279"/>
    </source>
</evidence>
<dbReference type="InterPro" id="IPR006225">
    <property type="entry name" value="PsdUridine_synth_RluC/D"/>
</dbReference>
<dbReference type="EC" id="5.4.99.-" evidence="3"/>
<evidence type="ECO:0000256" key="3">
    <source>
        <dbReference type="RuleBase" id="RU362028"/>
    </source>
</evidence>
<dbReference type="EMBL" id="BOQT01000001">
    <property type="protein sequence ID" value="GIN19216.1"/>
    <property type="molecule type" value="Genomic_DNA"/>
</dbReference>
<dbReference type="InterPro" id="IPR006145">
    <property type="entry name" value="PsdUridine_synth_RsuA/RluA"/>
</dbReference>
<name>A0ABQ4K0D2_9BACI</name>
<comment type="catalytic activity">
    <reaction evidence="1 3">
        <text>a uridine in RNA = a pseudouridine in RNA</text>
        <dbReference type="Rhea" id="RHEA:48348"/>
        <dbReference type="Rhea" id="RHEA-COMP:12068"/>
        <dbReference type="Rhea" id="RHEA-COMP:12069"/>
        <dbReference type="ChEBI" id="CHEBI:65314"/>
        <dbReference type="ChEBI" id="CHEBI:65315"/>
    </reaction>
</comment>
<dbReference type="PANTHER" id="PTHR21600:SF35">
    <property type="entry name" value="PSEUDOURIDINE SYNTHASE"/>
    <property type="match status" value="1"/>
</dbReference>
<dbReference type="InterPro" id="IPR006224">
    <property type="entry name" value="PsdUridine_synth_RluA-like_CS"/>
</dbReference>
<reference evidence="5 6" key="1">
    <citation type="submission" date="2021-03" db="EMBL/GenBank/DDBJ databases">
        <title>Antimicrobial resistance genes in bacteria isolated from Japanese honey, and their potential for conferring macrolide and lincosamide resistance in the American foulbrood pathogen Paenibacillus larvae.</title>
        <authorList>
            <person name="Okamoto M."/>
            <person name="Kumagai M."/>
            <person name="Kanamori H."/>
            <person name="Takamatsu D."/>
        </authorList>
    </citation>
    <scope>NUCLEOTIDE SEQUENCE [LARGE SCALE GENOMIC DNA]</scope>
    <source>
        <strain evidence="5 6">J1TS3</strain>
    </source>
</reference>
<dbReference type="InterPro" id="IPR020103">
    <property type="entry name" value="PsdUridine_synth_cat_dom_sf"/>
</dbReference>
<dbReference type="CDD" id="cd02869">
    <property type="entry name" value="PseudoU_synth_RluA_like"/>
    <property type="match status" value="1"/>
</dbReference>
<dbReference type="NCBIfam" id="TIGR00005">
    <property type="entry name" value="rluA_subfam"/>
    <property type="match status" value="1"/>
</dbReference>
<comment type="caution">
    <text evidence="5">The sequence shown here is derived from an EMBL/GenBank/DDBJ whole genome shotgun (WGS) entry which is preliminary data.</text>
</comment>
<comment type="similarity">
    <text evidence="2 3">Belongs to the pseudouridine synthase RluA family.</text>
</comment>
<sequence length="302" mass="34349">MSNFSLEWIISKEHSGKDIKTFLSEEHISRRALTDIKFSGGSISVNGKEQNVRYFLDVGDRLEIVFPPETVNPHLRQDHVPLDIVFEDRDLLVINKPPHMSTIPSREHPSGSVANALAYYYEQQGSVQAAVHIVTRLDRNTSGLLLAAKHRHAHHLLGLQQREAKINRAYEAIALGIFDNKQGVIDAPIGRKQTSIIEREVREDGKRAVTLYEVKKQMKEAAFLKVKLQTGRTHQIRVHLSYLGHPLFGDELYGGPMNGIKRQALHCSELSFLHPLTKKEMAFNIPLPHDMQFMLEELENKC</sequence>